<feature type="compositionally biased region" description="Low complexity" evidence="1">
    <location>
        <begin position="27"/>
        <end position="37"/>
    </location>
</feature>
<dbReference type="Proteomes" id="UP000010420">
    <property type="component" value="Unassembled WGS sequence"/>
</dbReference>
<dbReference type="Gene3D" id="3.30.420.40">
    <property type="match status" value="2"/>
</dbReference>
<sequence>MDESKKRISLKELLTMDLRDLKKLKSKGTGSASVSSSKSKREKKKRNPRKVIAFDIGSNTIKIVVGRHENEKLVIENMLDVPTPVDTIMDGKIFNEKELAEIIQYTLKTEKINVKDIIYTTDSTSIINRELLIPKVEEDEMETVIRYEIQQFLPINLNDYILQYTLLGEVEDHIDGMSKYKVNVISYPEKSARAYYDLLKDMDVKPYALDIVHNSVKKLLNLNDKINEIEKSIDETIAMIDMGAEIINVNIYKNNELDFTRIMRNGGNDIDNALSQRLEISKKLVESMKIEKADLTSILENDEINDVIKEVISEWLSDLSRIIQFYKNKQRGNDIHKIYIYGGTSNIKGLEKAIEAKLNIKTEKITSLSKVELAKSNLKEESLEQYINAIGSIIRL</sequence>
<accession>L1Q3V1</accession>
<reference evidence="2 3" key="1">
    <citation type="submission" date="2012-05" db="EMBL/GenBank/DDBJ databases">
        <authorList>
            <person name="Weinstock G."/>
            <person name="Sodergren E."/>
            <person name="Lobos E.A."/>
            <person name="Fulton L."/>
            <person name="Fulton R."/>
            <person name="Courtney L."/>
            <person name="Fronick C."/>
            <person name="O'Laughlin M."/>
            <person name="Godfrey J."/>
            <person name="Wilson R.M."/>
            <person name="Miner T."/>
            <person name="Farmer C."/>
            <person name="Delehaunty K."/>
            <person name="Cordes M."/>
            <person name="Minx P."/>
            <person name="Tomlinson C."/>
            <person name="Chen J."/>
            <person name="Wollam A."/>
            <person name="Pepin K.H."/>
            <person name="Bhonagiri V."/>
            <person name="Zhang X."/>
            <person name="Suruliraj S."/>
            <person name="Warren W."/>
            <person name="Mitreva M."/>
            <person name="Mardis E.R."/>
            <person name="Wilson R.K."/>
        </authorList>
    </citation>
    <scope>NUCLEOTIDE SEQUENCE [LARGE SCALE GENOMIC DNA]</scope>
    <source>
        <strain evidence="2 3">DSM 1785</strain>
    </source>
</reference>
<comment type="caution">
    <text evidence="2">The sequence shown here is derived from an EMBL/GenBank/DDBJ whole genome shotgun (WGS) entry which is preliminary data.</text>
</comment>
<keyword evidence="3" id="KW-1185">Reference proteome</keyword>
<dbReference type="InterPro" id="IPR005883">
    <property type="entry name" value="PilM"/>
</dbReference>
<organism evidence="2 3">
    <name type="scientific">Clostridium celatum DSM 1785</name>
    <dbReference type="NCBI Taxonomy" id="545697"/>
    <lineage>
        <taxon>Bacteria</taxon>
        <taxon>Bacillati</taxon>
        <taxon>Bacillota</taxon>
        <taxon>Clostridia</taxon>
        <taxon>Eubacteriales</taxon>
        <taxon>Clostridiaceae</taxon>
        <taxon>Clostridium</taxon>
    </lineage>
</organism>
<dbReference type="RefSeq" id="WP_005215996.1">
    <property type="nucleotide sequence ID" value="NZ_KB291713.1"/>
</dbReference>
<dbReference type="InterPro" id="IPR050696">
    <property type="entry name" value="FtsA/MreB"/>
</dbReference>
<protein>
    <submittedName>
        <fullName evidence="2">Type IV pilus assembly protein PilM</fullName>
    </submittedName>
</protein>
<dbReference type="InterPro" id="IPR043129">
    <property type="entry name" value="ATPase_NBD"/>
</dbReference>
<dbReference type="EMBL" id="AMEZ01000129">
    <property type="protein sequence ID" value="EKY22360.1"/>
    <property type="molecule type" value="Genomic_DNA"/>
</dbReference>
<dbReference type="eggNOG" id="COG4972">
    <property type="taxonomic scope" value="Bacteria"/>
</dbReference>
<dbReference type="PIRSF" id="PIRSF019169">
    <property type="entry name" value="PilM"/>
    <property type="match status" value="1"/>
</dbReference>
<dbReference type="HOGENOM" id="CLU_050686_3_1_9"/>
<gene>
    <name evidence="2" type="ORF">HMPREF0216_03248</name>
</gene>
<feature type="region of interest" description="Disordered" evidence="1">
    <location>
        <begin position="24"/>
        <end position="47"/>
    </location>
</feature>
<dbReference type="OrthoDB" id="5291956at2"/>
<evidence type="ECO:0000313" key="2">
    <source>
        <dbReference type="EMBL" id="EKY22360.1"/>
    </source>
</evidence>
<dbReference type="Pfam" id="PF11104">
    <property type="entry name" value="PilM_2"/>
    <property type="match status" value="1"/>
</dbReference>
<dbReference type="SUPFAM" id="SSF53067">
    <property type="entry name" value="Actin-like ATPase domain"/>
    <property type="match status" value="2"/>
</dbReference>
<proteinExistence type="predicted"/>
<feature type="compositionally biased region" description="Basic residues" evidence="1">
    <location>
        <begin position="38"/>
        <end position="47"/>
    </location>
</feature>
<dbReference type="PANTHER" id="PTHR32432:SF3">
    <property type="entry name" value="ETHANOLAMINE UTILIZATION PROTEIN EUTJ"/>
    <property type="match status" value="1"/>
</dbReference>
<dbReference type="CDD" id="cd24049">
    <property type="entry name" value="ASKHA_NBD_PilM"/>
    <property type="match status" value="1"/>
</dbReference>
<name>L1Q3V1_9CLOT</name>
<dbReference type="Gene3D" id="3.30.1490.300">
    <property type="match status" value="1"/>
</dbReference>
<dbReference type="PANTHER" id="PTHR32432">
    <property type="entry name" value="CELL DIVISION PROTEIN FTSA-RELATED"/>
    <property type="match status" value="1"/>
</dbReference>
<dbReference type="PATRIC" id="fig|545697.3.peg.3175"/>
<dbReference type="AlphaFoldDB" id="L1Q3V1"/>
<evidence type="ECO:0000256" key="1">
    <source>
        <dbReference type="SAM" id="MobiDB-lite"/>
    </source>
</evidence>
<evidence type="ECO:0000313" key="3">
    <source>
        <dbReference type="Proteomes" id="UP000010420"/>
    </source>
</evidence>
<dbReference type="STRING" id="545697.HMPREF0216_03248"/>